<dbReference type="RefSeq" id="WP_211530858.1">
    <property type="nucleotide sequence ID" value="NZ_JWHL01000009.1"/>
</dbReference>
<evidence type="ECO:0000256" key="1">
    <source>
        <dbReference type="SAM" id="Phobius"/>
    </source>
</evidence>
<dbReference type="OrthoDB" id="107460at2157"/>
<reference evidence="2" key="1">
    <citation type="submission" date="2014-12" db="EMBL/GenBank/DDBJ databases">
        <authorList>
            <person name="Huang H.-H."/>
            <person name="Chen S.-C."/>
            <person name="Lai M.-C."/>
        </authorList>
    </citation>
    <scope>NUCLEOTIDE SEQUENCE</scope>
    <source>
        <strain evidence="2">K1F9705b</strain>
    </source>
</reference>
<evidence type="ECO:0000313" key="3">
    <source>
        <dbReference type="Proteomes" id="UP000730161"/>
    </source>
</evidence>
<comment type="caution">
    <text evidence="2">The sequence shown here is derived from an EMBL/GenBank/DDBJ whole genome shotgun (WGS) entry which is preliminary data.</text>
</comment>
<sequence length="369" mass="39867">MIQGRLLLILIACLALCTVSVSAFTVQPPSGIPSGDLAPGTRVNIDTTVSFPTTSGTTFPSSDTLQFYTELESVRWNIVIVLNAIENPRPLDTGRIVRISGFELEYPGSMDLKVRVNLEGTTPEVTTTDDKTILRIRQLGPNDVVRGGGEYSITRKVVNPAEVQSSINSAKADLQTLKTSIDAAQSDGVNTAAIEVKYNAARTALESASAAGTNVGTAQTHLSTARTNIDEAKILLEQAVVQHSISTAEGYLAEIDSIIDYLSNEQGRAGDSRVILLTSKRQSIKNLIDTAKDSFEVGNYARAETQAQDAVEDGQRVLQEARDLKEDIESLPTVVDPDKPFLWIIIAGIIIVVIGFVVVKKRRAWDELG</sequence>
<accession>A0A8J7W6D6</accession>
<keyword evidence="3" id="KW-1185">Reference proteome</keyword>
<protein>
    <submittedName>
        <fullName evidence="2">Uncharacterized protein</fullName>
    </submittedName>
</protein>
<name>A0A8J7W6D6_9EURY</name>
<evidence type="ECO:0000313" key="2">
    <source>
        <dbReference type="EMBL" id="MBR1369164.1"/>
    </source>
</evidence>
<dbReference type="EMBL" id="JWHL01000009">
    <property type="protein sequence ID" value="MBR1369164.1"/>
    <property type="molecule type" value="Genomic_DNA"/>
</dbReference>
<organism evidence="2 3">
    <name type="scientific">Methanocalculus chunghsingensis</name>
    <dbReference type="NCBI Taxonomy" id="156457"/>
    <lineage>
        <taxon>Archaea</taxon>
        <taxon>Methanobacteriati</taxon>
        <taxon>Methanobacteriota</taxon>
        <taxon>Stenosarchaea group</taxon>
        <taxon>Methanomicrobia</taxon>
        <taxon>Methanomicrobiales</taxon>
        <taxon>Methanocalculaceae</taxon>
        <taxon>Methanocalculus</taxon>
    </lineage>
</organism>
<keyword evidence="1" id="KW-0812">Transmembrane</keyword>
<dbReference type="Proteomes" id="UP000730161">
    <property type="component" value="Unassembled WGS sequence"/>
</dbReference>
<gene>
    <name evidence="2" type="ORF">RJ53_06525</name>
</gene>
<keyword evidence="1" id="KW-0472">Membrane</keyword>
<keyword evidence="1" id="KW-1133">Transmembrane helix</keyword>
<dbReference type="AlphaFoldDB" id="A0A8J7W6D6"/>
<proteinExistence type="predicted"/>
<feature type="transmembrane region" description="Helical" evidence="1">
    <location>
        <begin position="341"/>
        <end position="359"/>
    </location>
</feature>